<dbReference type="InterPro" id="IPR006683">
    <property type="entry name" value="Thioestr_dom"/>
</dbReference>
<dbReference type="InterPro" id="IPR006684">
    <property type="entry name" value="YbgC/YbaW"/>
</dbReference>
<dbReference type="EMBL" id="CP154858">
    <property type="protein sequence ID" value="XDT72647.1"/>
    <property type="molecule type" value="Genomic_DNA"/>
</dbReference>
<reference evidence="4" key="1">
    <citation type="submission" date="2024-05" db="EMBL/GenBank/DDBJ databases">
        <title>Genome sequencing of novel strain.</title>
        <authorList>
            <person name="Ganbat D."/>
            <person name="Ganbat S."/>
            <person name="Lee S.-J."/>
        </authorList>
    </citation>
    <scope>NUCLEOTIDE SEQUENCE</scope>
    <source>
        <strain evidence="4">SMD15-11</strain>
    </source>
</reference>
<dbReference type="RefSeq" id="WP_369601651.1">
    <property type="nucleotide sequence ID" value="NZ_CP154858.1"/>
</dbReference>
<evidence type="ECO:0000256" key="2">
    <source>
        <dbReference type="ARBA" id="ARBA00022801"/>
    </source>
</evidence>
<gene>
    <name evidence="4" type="ORF">AAIA72_01300</name>
</gene>
<dbReference type="PIRSF" id="PIRSF003230">
    <property type="entry name" value="YbgC"/>
    <property type="match status" value="1"/>
</dbReference>
<dbReference type="EC" id="3.1.2.-" evidence="4"/>
<dbReference type="FunFam" id="3.10.129.10:FF:000004">
    <property type="entry name" value="Tol-pal system-associated acyl-CoA thioesterase"/>
    <property type="match status" value="1"/>
</dbReference>
<dbReference type="GO" id="GO:0047617">
    <property type="term" value="F:fatty acyl-CoA hydrolase activity"/>
    <property type="evidence" value="ECO:0007669"/>
    <property type="project" value="TreeGrafter"/>
</dbReference>
<dbReference type="Gene3D" id="3.10.129.10">
    <property type="entry name" value="Hotdog Thioesterase"/>
    <property type="match status" value="1"/>
</dbReference>
<evidence type="ECO:0000256" key="1">
    <source>
        <dbReference type="ARBA" id="ARBA00005953"/>
    </source>
</evidence>
<dbReference type="Pfam" id="PF03061">
    <property type="entry name" value="4HBT"/>
    <property type="match status" value="1"/>
</dbReference>
<dbReference type="PANTHER" id="PTHR31793:SF37">
    <property type="entry name" value="ACYL-COA THIOESTER HYDROLASE YBGC"/>
    <property type="match status" value="1"/>
</dbReference>
<organism evidence="4">
    <name type="scientific">Thermohahella caldifontis</name>
    <dbReference type="NCBI Taxonomy" id="3142973"/>
    <lineage>
        <taxon>Bacteria</taxon>
        <taxon>Pseudomonadati</taxon>
        <taxon>Pseudomonadota</taxon>
        <taxon>Gammaproteobacteria</taxon>
        <taxon>Oceanospirillales</taxon>
        <taxon>Hahellaceae</taxon>
        <taxon>Thermohahella</taxon>
    </lineage>
</organism>
<dbReference type="InterPro" id="IPR050563">
    <property type="entry name" value="4-hydroxybenzoyl-CoA_TE"/>
</dbReference>
<evidence type="ECO:0000313" key="4">
    <source>
        <dbReference type="EMBL" id="XDT72647.1"/>
    </source>
</evidence>
<dbReference type="PANTHER" id="PTHR31793">
    <property type="entry name" value="4-HYDROXYBENZOYL-COA THIOESTERASE FAMILY MEMBER"/>
    <property type="match status" value="1"/>
</dbReference>
<dbReference type="SUPFAM" id="SSF54637">
    <property type="entry name" value="Thioesterase/thiol ester dehydrase-isomerase"/>
    <property type="match status" value="1"/>
</dbReference>
<dbReference type="AlphaFoldDB" id="A0AB39UXI7"/>
<comment type="similarity">
    <text evidence="1">Belongs to the 4-hydroxybenzoyl-CoA thioesterase family.</text>
</comment>
<keyword evidence="2 4" id="KW-0378">Hydrolase</keyword>
<name>A0AB39UXI7_9GAMM</name>
<sequence length="143" mass="16247">MSEACDFFLPVRVYIEDTDAGGIVFYANYLKFMERARTERIRSLGFPRLETLNPDVLFVVHSLSVRYHGPARLDDLLHVTADMTGLGRTWMDFEQTVLRPEDGAVLTRGQVRVACIDRERQRPVAMPATLRAALQPIIKEPVA</sequence>
<protein>
    <submittedName>
        <fullName evidence="4">YbgC/FadM family acyl-CoA thioesterase</fullName>
        <ecNumber evidence="4">3.1.2.-</ecNumber>
    </submittedName>
</protein>
<proteinExistence type="inferred from homology"/>
<dbReference type="CDD" id="cd00586">
    <property type="entry name" value="4HBT"/>
    <property type="match status" value="1"/>
</dbReference>
<dbReference type="InterPro" id="IPR029069">
    <property type="entry name" value="HotDog_dom_sf"/>
</dbReference>
<evidence type="ECO:0000259" key="3">
    <source>
        <dbReference type="Pfam" id="PF03061"/>
    </source>
</evidence>
<feature type="domain" description="Thioesterase" evidence="3">
    <location>
        <begin position="21"/>
        <end position="103"/>
    </location>
</feature>
<dbReference type="NCBIfam" id="TIGR00051">
    <property type="entry name" value="YbgC/FadM family acyl-CoA thioesterase"/>
    <property type="match status" value="1"/>
</dbReference>
<accession>A0AB39UXI7</accession>
<dbReference type="KEGG" id="tcd:AAIA72_01300"/>